<dbReference type="PANTHER" id="PTHR43679:SF2">
    <property type="entry name" value="OCTANOYL-[GCVH]:PROTEIN N-OCTANOYLTRANSFERASE"/>
    <property type="match status" value="1"/>
</dbReference>
<dbReference type="PANTHER" id="PTHR43679">
    <property type="entry name" value="OCTANOYLTRANSFERASE LIPM-RELATED"/>
    <property type="match status" value="1"/>
</dbReference>
<protein>
    <submittedName>
        <fullName evidence="2">Biotin/lipoate A/B protein ligase</fullName>
    </submittedName>
</protein>
<dbReference type="EMBL" id="CP003235">
    <property type="protein sequence ID" value="AFC32622.1"/>
    <property type="molecule type" value="Genomic_DNA"/>
</dbReference>
<reference evidence="2 3" key="1">
    <citation type="journal article" date="2012" name="J. Bacteriol.">
        <title>Complete Genome Sequence of Paenibacillus mucilaginosus 3016, a Bacterium Functional as Microbial Fertilizer.</title>
        <authorList>
            <person name="Ma M."/>
            <person name="Wang Z."/>
            <person name="Li L."/>
            <person name="Jiang X."/>
            <person name="Guan D."/>
            <person name="Cao F."/>
            <person name="Chen H."/>
            <person name="Wang X."/>
            <person name="Shen D."/>
            <person name="Du B."/>
            <person name="Li J."/>
        </authorList>
    </citation>
    <scope>NUCLEOTIDE SEQUENCE [LARGE SCALE GENOMIC DNA]</scope>
    <source>
        <strain evidence="2 3">3016</strain>
    </source>
</reference>
<dbReference type="HOGENOM" id="CLU_067270_1_0_9"/>
<dbReference type="GO" id="GO:0016874">
    <property type="term" value="F:ligase activity"/>
    <property type="evidence" value="ECO:0007669"/>
    <property type="project" value="UniProtKB-KW"/>
</dbReference>
<dbReference type="Pfam" id="PF21948">
    <property type="entry name" value="LplA-B_cat"/>
    <property type="match status" value="1"/>
</dbReference>
<dbReference type="Gene3D" id="3.30.930.10">
    <property type="entry name" value="Bira Bifunctional Protein, Domain 2"/>
    <property type="match status" value="1"/>
</dbReference>
<dbReference type="PROSITE" id="PS51733">
    <property type="entry name" value="BPL_LPL_CATALYTIC"/>
    <property type="match status" value="1"/>
</dbReference>
<dbReference type="RefSeq" id="WP_014371910.1">
    <property type="nucleotide sequence ID" value="NC_016935.1"/>
</dbReference>
<accession>H6NPL0</accession>
<dbReference type="InterPro" id="IPR004143">
    <property type="entry name" value="BPL_LPL_catalytic"/>
</dbReference>
<dbReference type="SUPFAM" id="SSF55681">
    <property type="entry name" value="Class II aaRS and biotin synthetases"/>
    <property type="match status" value="1"/>
</dbReference>
<dbReference type="InterPro" id="IPR045864">
    <property type="entry name" value="aa-tRNA-synth_II/BPL/LPL"/>
</dbReference>
<dbReference type="AlphaFoldDB" id="H6NPL0"/>
<dbReference type="GO" id="GO:0016740">
    <property type="term" value="F:transferase activity"/>
    <property type="evidence" value="ECO:0007669"/>
    <property type="project" value="UniProtKB-ARBA"/>
</dbReference>
<gene>
    <name evidence="2" type="ORF">PM3016_5965</name>
</gene>
<name>H6NPL0_9BACL</name>
<evidence type="ECO:0000313" key="2">
    <source>
        <dbReference type="EMBL" id="AFC32622.1"/>
    </source>
</evidence>
<proteinExistence type="predicted"/>
<dbReference type="STRING" id="1116391.PM3016_5965"/>
<evidence type="ECO:0000313" key="3">
    <source>
        <dbReference type="Proteomes" id="UP000007523"/>
    </source>
</evidence>
<evidence type="ECO:0000259" key="1">
    <source>
        <dbReference type="PROSITE" id="PS51733"/>
    </source>
</evidence>
<keyword evidence="2" id="KW-0436">Ligase</keyword>
<dbReference type="GO" id="GO:0140096">
    <property type="term" value="F:catalytic activity, acting on a protein"/>
    <property type="evidence" value="ECO:0007669"/>
    <property type="project" value="UniProtKB-ARBA"/>
</dbReference>
<dbReference type="Proteomes" id="UP000007523">
    <property type="component" value="Chromosome"/>
</dbReference>
<dbReference type="CDD" id="cd16443">
    <property type="entry name" value="LplA"/>
    <property type="match status" value="1"/>
</dbReference>
<dbReference type="InterPro" id="IPR050664">
    <property type="entry name" value="Octanoyltrans_LipM/LipL"/>
</dbReference>
<organism evidence="2 3">
    <name type="scientific">Paenibacillus mucilaginosus 3016</name>
    <dbReference type="NCBI Taxonomy" id="1116391"/>
    <lineage>
        <taxon>Bacteria</taxon>
        <taxon>Bacillati</taxon>
        <taxon>Bacillota</taxon>
        <taxon>Bacilli</taxon>
        <taxon>Bacillales</taxon>
        <taxon>Paenibacillaceae</taxon>
        <taxon>Paenibacillus</taxon>
    </lineage>
</organism>
<dbReference type="GO" id="GO:0009249">
    <property type="term" value="P:protein lipoylation"/>
    <property type="evidence" value="ECO:0007669"/>
    <property type="project" value="UniProtKB-ARBA"/>
</dbReference>
<feature type="domain" description="BPL/LPL catalytic" evidence="1">
    <location>
        <begin position="52"/>
        <end position="237"/>
    </location>
</feature>
<dbReference type="KEGG" id="pmq:PM3016_5965"/>
<keyword evidence="3" id="KW-1185">Reference proteome</keyword>
<sequence>MNEEIREERPAEELTDLGLPELLLLDRTKELGEKDVLYHFALEELLCRHVGEGGAPLCHLWRHPKGFVMGLRDSRLPGAAEASAWLEGEGYSAVVRNSGGAAVPLDPGIVNVSLILPKRRAGEIDFRDDFERMYLLLAETLKETGCRVEKGEILGAYCPGDFDLSIGGRKFCGIAQRRQAHAYVVQAFVIVEGSGIEMARLARGFYDRAAAGREGLGHPEVIEGSMASLQELTGLGAGEPAGRGAERFTEAVKRVVRARQTPEGMAAAAARFRLPEAADVREMAAELRRRYGIAQ</sequence>